<dbReference type="CDD" id="cd00063">
    <property type="entry name" value="FN3"/>
    <property type="match status" value="1"/>
</dbReference>
<dbReference type="GO" id="GO:0004252">
    <property type="term" value="F:serine-type endopeptidase activity"/>
    <property type="evidence" value="ECO:0007669"/>
    <property type="project" value="UniProtKB-UniRule"/>
</dbReference>
<keyword evidence="10" id="KW-0732">Signal</keyword>
<evidence type="ECO:0000313" key="12">
    <source>
        <dbReference type="EMBL" id="PWJ44650.1"/>
    </source>
</evidence>
<gene>
    <name evidence="12" type="ORF">BC781_1011021</name>
</gene>
<feature type="active site" description="Charge relay system" evidence="9">
    <location>
        <position position="440"/>
    </location>
</feature>
<dbReference type="PANTHER" id="PTHR42884">
    <property type="entry name" value="PROPROTEIN CONVERTASE SUBTILISIN/KEXIN-RELATED"/>
    <property type="match status" value="1"/>
</dbReference>
<evidence type="ECO:0000256" key="7">
    <source>
        <dbReference type="ARBA" id="ARBA00023069"/>
    </source>
</evidence>
<keyword evidence="8" id="KW-0966">Cell projection</keyword>
<dbReference type="PROSITE" id="PS50853">
    <property type="entry name" value="FN3"/>
    <property type="match status" value="1"/>
</dbReference>
<evidence type="ECO:0000256" key="3">
    <source>
        <dbReference type="ARBA" id="ARBA00022490"/>
    </source>
</evidence>
<dbReference type="InterPro" id="IPR036852">
    <property type="entry name" value="Peptidase_S8/S53_dom_sf"/>
</dbReference>
<dbReference type="Pfam" id="PF00082">
    <property type="entry name" value="Peptidase_S8"/>
    <property type="match status" value="1"/>
</dbReference>
<dbReference type="Pfam" id="PF16361">
    <property type="entry name" value="Peptidase_S8_N"/>
    <property type="match status" value="1"/>
</dbReference>
<dbReference type="PROSITE" id="PS00137">
    <property type="entry name" value="SUBTILASE_HIS"/>
    <property type="match status" value="1"/>
</dbReference>
<feature type="active site" description="Charge relay system" evidence="9">
    <location>
        <position position="261"/>
    </location>
</feature>
<dbReference type="GO" id="GO:0005737">
    <property type="term" value="C:cytoplasm"/>
    <property type="evidence" value="ECO:0007669"/>
    <property type="project" value="UniProtKB-SubCell"/>
</dbReference>
<comment type="subcellular location">
    <subcellularLocation>
        <location evidence="1">Cell projection</location>
        <location evidence="1">Cilium</location>
    </subcellularLocation>
    <subcellularLocation>
        <location evidence="2">Cytoplasm</location>
    </subcellularLocation>
</comment>
<reference evidence="12 13" key="1">
    <citation type="submission" date="2018-03" db="EMBL/GenBank/DDBJ databases">
        <title>Genomic Encyclopedia of Archaeal and Bacterial Type Strains, Phase II (KMG-II): from individual species to whole genera.</title>
        <authorList>
            <person name="Goeker M."/>
        </authorList>
    </citation>
    <scope>NUCLEOTIDE SEQUENCE [LARGE SCALE GENOMIC DNA]</scope>
    <source>
        <strain evidence="12 13">DSM 28229</strain>
    </source>
</reference>
<sequence length="2516" mass="276267">MLLSKKVRVLLLSLILFSMGSVWAQEYKNGVKQGVVRVKFKPQIGAMLNSMKVTVSGGQVQTGIQAFDAASTTLSVSSMKRVFPYSAKHDAKHRKHGLHLWYEVTYNSNVSPLQAVTAYAKTNEVAMAEPVLEKYLITGDVSYLESNEIGTLSEDGEPFDDPYLSSQWHYNNTGQVTPSIPEGDVNLYEAWETQAGSSDIIVSIVDGGIDTDHEDLMDNLWVNTLELEGEEGVDDDGNGYVDDIHGYNFVYNSGNVVAHSHGTHVAGTVSAVNNNGIGVAGVAGGTGNGDGVRLISSQIFLESGESNGMGAAIVYGADNGAVISQNSWGYTSPGYYEQSVLDAINYFIAEAGQYEGSPMNGGIVIFASGNSAVDDEMYPGYWPQVYTVSALGPDNKIAFYSNYGSWVDISAPGGDQSYGQSNGVLSTLPNNTYGYIHGTSMACPHVSGIAALAIAEHGGPNFTADELELYLTSSTHDVDQYNPDYAGKLGVGYIDAALTLLKNEGIKPSTIGDLAVTGVAQDFMTISWTVPADEDDGYPSNFQVFYHTSPITDDNLEDAGIISLNNRDEAGTLKELEISGLSSLTTYYVAVRSLDRWANKSDLSNEVSAETNRGPDIEITQTNIYVDVNEESSFLAEGEFEIANLDEGELKWEASLRHRNHTYDYYSTLAYPTASPLAKSSLSIKERGFRNPLARIQQSDMVELHYLDTIQSGNGQLIGSIGEEDLTITNSSAIRFNVTQDNGFNLTHVNMGLGSDPSLGPVILEVYSGASIEDAELLLAQEVNTYLDYVYLYTFALNEQLYFNKGESFWVVFHIPAGNQYPLGISPEVEPSGSDGSYMSFDLGESWEPLADVYRDDRVWATKAFSNNPHLGEYVTLTPASGQVSANSSEMVQFNVDATTLINGTYNANILIESNDDDEKETRIATTVNVKGQKPDLRNIDVVEFGNVFYGEERTLIIPVTNFGYGKFSNATVISNDPQFEVHDLGWAWGIEARDYGYVTVTYKPNGVGSHNTSLDLMDGNGNSHSIPLFGVGTAPTEITVSPAVQTLEPMAIGDQATTTFTITNTGEYPLQYSIPAYTEGDATSSNGDLIHKFGYSYENSTIEGSELVFEWEDISQTGTEITEFFHVTHPDYTYYEVDLGFDFPFYNEVVRTWNLTRFGLMTIDKEGPLGVCLPPSVDISCAPRGVITGLGWELDILGSGGTVHYQKMAGKFIVQYTGNYVVNAWGDHEKITFQMVLFANGDIEYRYLDVEGMYFLDREEAMIGIGDRNYDDKFMINEYEFGSTEMPKLNYNETSFRIKHPGTRIVANVSQPEGLLQVGESRDIEMTIDSKDAIEGEIYQNISILSNDPFNPKTSVKVEVDINSGGVVDIELNTETLDFGQLFQMAEKSMTLTLSNIGTKSAEIISATVGTSSFEIEQATYSTALAAKTSNYITVNINTEEVKTLDDVLTVTTSEGDTYEIQLMAEVLDAPEIVVDITSISETVEAGTKKSVELTIENPGNGVLDIITEGTDWLYEGEAIAEVSSISLPEFAYSFTTSKESNGVKYQWRDITKTGEKIPMEWFYNEEQYWRAIPLPFEVELYQEKTDTLWVSWAGVITTSSPKINPLDIFLPDVIPSVAEPNNIIAPYFGIHFFEVLENTADVSGVFFESFDDHIVISWNEGLDRYGMAGFYSFQAIIYTNGTIKYQYNAPAWARLDLGVIGIENKDGTDGILVAGNQPYLEHELALVFTPGVRQQIPANSSNTITMQMDASSLNAGMYDGVFTIHNNSVASPQLTIPVSLEVTGDPMMTVSEDSIDFGKVMAYMGEDDYGYPMPKTYYHEFEVSNTGHANLQLSSVALKDGSEMMVEMYGLINPVWGTYGWRPIWGWVDIAPGTSQALRVTFQPTGEVEAIADTLVIESSIGEEAYMMPISAMAQKAPIAEFQGDEIDVMANTPEHTETRTVFLSNVNGEGILEYDLSLDFERVSTTTSLTSLVTNEVAFHSAVELQSKASEYIQVFGASEDSEGDYNAVIEYDTASVPDIYMGFGGGQSLVTATRFVAPEEGFTLSHVQTWYQPLDVMSSDIVVYIVAGDNLEDASLLTEQEYNHTISESDSVGSYLTVELNEPQYIYPNEDFYVVFAYPFDAPFPQGSVVNEEASENKFFFYAGEWVDLSSDASLANVGWMVKAMEETAGGGAAWVTIEGEMSGEIAAGDSVEVELSFDASRVRDIDNLANLIAHTNDPITPSVMHSLTMHMNQGPIFMIDAETELSVYENDTLSFEIYTVDMEGDATSFEFAEEYDNVSMSVEGDTITFVYTPDYESAGTHSFVIQGADEYQNASEYVVTAEVMDVNRAPLALTEGYQMALFHKGADTALNFMSLFEDPDGDELTFDYYMLEESDVADVYASNADLLVKPMMVGTAEVMVIATDVLGLSVETKVTIQVTEILSANSLSESVFKLYPVPAKDEITVALENTERGIFTIEIRNTLGEKIKELQVNKANNTLDTIIPISELASGVYIIQLKSEETELSRTFIKQ</sequence>
<dbReference type="PROSITE" id="PS00138">
    <property type="entry name" value="SUBTILASE_SER"/>
    <property type="match status" value="1"/>
</dbReference>
<evidence type="ECO:0000313" key="13">
    <source>
        <dbReference type="Proteomes" id="UP000245535"/>
    </source>
</evidence>
<dbReference type="InterPro" id="IPR032304">
    <property type="entry name" value="Peptidase_S8_N"/>
</dbReference>
<keyword evidence="7" id="KW-0969">Cilium</keyword>
<dbReference type="InterPro" id="IPR013783">
    <property type="entry name" value="Ig-like_fold"/>
</dbReference>
<keyword evidence="4 9" id="KW-0645">Protease</keyword>
<comment type="similarity">
    <text evidence="9">Belongs to the peptidase S8 family.</text>
</comment>
<evidence type="ECO:0000256" key="9">
    <source>
        <dbReference type="PROSITE-ProRule" id="PRU01240"/>
    </source>
</evidence>
<keyword evidence="6 9" id="KW-0720">Serine protease</keyword>
<evidence type="ECO:0000256" key="8">
    <source>
        <dbReference type="ARBA" id="ARBA00023273"/>
    </source>
</evidence>
<dbReference type="InterPro" id="IPR000209">
    <property type="entry name" value="Peptidase_S8/S53_dom"/>
</dbReference>
<organism evidence="12 13">
    <name type="scientific">Sediminitomix flava</name>
    <dbReference type="NCBI Taxonomy" id="379075"/>
    <lineage>
        <taxon>Bacteria</taxon>
        <taxon>Pseudomonadati</taxon>
        <taxon>Bacteroidota</taxon>
        <taxon>Cytophagia</taxon>
        <taxon>Cytophagales</taxon>
        <taxon>Flammeovirgaceae</taxon>
        <taxon>Sediminitomix</taxon>
    </lineage>
</organism>
<dbReference type="InterPro" id="IPR026444">
    <property type="entry name" value="Secre_tail"/>
</dbReference>
<keyword evidence="3" id="KW-0963">Cytoplasm</keyword>
<feature type="active site" description="Charge relay system" evidence="9">
    <location>
        <position position="206"/>
    </location>
</feature>
<evidence type="ECO:0000256" key="1">
    <source>
        <dbReference type="ARBA" id="ARBA00004138"/>
    </source>
</evidence>
<keyword evidence="5 9" id="KW-0378">Hydrolase</keyword>
<dbReference type="SUPFAM" id="SSF49265">
    <property type="entry name" value="Fibronectin type III"/>
    <property type="match status" value="1"/>
</dbReference>
<dbReference type="InterPro" id="IPR003961">
    <property type="entry name" value="FN3_dom"/>
</dbReference>
<evidence type="ECO:0000256" key="2">
    <source>
        <dbReference type="ARBA" id="ARBA00004496"/>
    </source>
</evidence>
<dbReference type="PRINTS" id="PR00723">
    <property type="entry name" value="SUBTILISIN"/>
</dbReference>
<feature type="domain" description="Fibronectin type-III" evidence="11">
    <location>
        <begin position="510"/>
        <end position="614"/>
    </location>
</feature>
<dbReference type="InterPro" id="IPR036116">
    <property type="entry name" value="FN3_sf"/>
</dbReference>
<evidence type="ECO:0000259" key="11">
    <source>
        <dbReference type="PROSITE" id="PS50853"/>
    </source>
</evidence>
<evidence type="ECO:0000256" key="4">
    <source>
        <dbReference type="ARBA" id="ARBA00022670"/>
    </source>
</evidence>
<dbReference type="PANTHER" id="PTHR42884:SF14">
    <property type="entry name" value="NEUROENDOCRINE CONVERTASE 1"/>
    <property type="match status" value="1"/>
</dbReference>
<keyword evidence="13" id="KW-1185">Reference proteome</keyword>
<dbReference type="SUPFAM" id="SSF52743">
    <property type="entry name" value="Subtilisin-like"/>
    <property type="match status" value="1"/>
</dbReference>
<dbReference type="PROSITE" id="PS51892">
    <property type="entry name" value="SUBTILASE"/>
    <property type="match status" value="1"/>
</dbReference>
<dbReference type="GO" id="GO:0016485">
    <property type="term" value="P:protein processing"/>
    <property type="evidence" value="ECO:0007669"/>
    <property type="project" value="TreeGrafter"/>
</dbReference>
<feature type="signal peptide" evidence="10">
    <location>
        <begin position="1"/>
        <end position="24"/>
    </location>
</feature>
<dbReference type="InterPro" id="IPR022398">
    <property type="entry name" value="Peptidase_S8_His-AS"/>
</dbReference>
<dbReference type="GO" id="GO:0016020">
    <property type="term" value="C:membrane"/>
    <property type="evidence" value="ECO:0007669"/>
    <property type="project" value="TreeGrafter"/>
</dbReference>
<dbReference type="Proteomes" id="UP000245535">
    <property type="component" value="Unassembled WGS sequence"/>
</dbReference>
<feature type="chain" id="PRO_5016264314" evidence="10">
    <location>
        <begin position="25"/>
        <end position="2516"/>
    </location>
</feature>
<dbReference type="InterPro" id="IPR023828">
    <property type="entry name" value="Peptidase_S8_Ser-AS"/>
</dbReference>
<dbReference type="Gene3D" id="2.60.40.10">
    <property type="entry name" value="Immunoglobulins"/>
    <property type="match status" value="4"/>
</dbReference>
<dbReference type="Pfam" id="PF22544">
    <property type="entry name" value="HYDIN_VesB_CFA65-like_Ig"/>
    <property type="match status" value="1"/>
</dbReference>
<dbReference type="NCBIfam" id="TIGR04183">
    <property type="entry name" value="Por_Secre_tail"/>
    <property type="match status" value="1"/>
</dbReference>
<evidence type="ECO:0000256" key="10">
    <source>
        <dbReference type="SAM" id="SignalP"/>
    </source>
</evidence>
<comment type="caution">
    <text evidence="12">The sequence shown here is derived from an EMBL/GenBank/DDBJ whole genome shotgun (WGS) entry which is preliminary data.</text>
</comment>
<accession>A0A315ZHL9</accession>
<dbReference type="InterPro" id="IPR053879">
    <property type="entry name" value="HYDIN_VesB_CFA65-like_Ig"/>
</dbReference>
<evidence type="ECO:0000256" key="6">
    <source>
        <dbReference type="ARBA" id="ARBA00022825"/>
    </source>
</evidence>
<dbReference type="SMART" id="SM00060">
    <property type="entry name" value="FN3"/>
    <property type="match status" value="1"/>
</dbReference>
<dbReference type="Pfam" id="PF18962">
    <property type="entry name" value="Por_Secre_tail"/>
    <property type="match status" value="1"/>
</dbReference>
<dbReference type="InterPro" id="IPR015500">
    <property type="entry name" value="Peptidase_S8_subtilisin-rel"/>
</dbReference>
<evidence type="ECO:0000256" key="5">
    <source>
        <dbReference type="ARBA" id="ARBA00022801"/>
    </source>
</evidence>
<dbReference type="EMBL" id="QGDO01000001">
    <property type="protein sequence ID" value="PWJ44650.1"/>
    <property type="molecule type" value="Genomic_DNA"/>
</dbReference>
<proteinExistence type="inferred from homology"/>
<protein>
    <submittedName>
        <fullName evidence="12">Putative secreted protein (Por secretion system target)</fullName>
    </submittedName>
</protein>
<name>A0A315ZHL9_SEDFL</name>
<dbReference type="Gene3D" id="3.40.50.200">
    <property type="entry name" value="Peptidase S8/S53 domain"/>
    <property type="match status" value="1"/>
</dbReference>